<keyword evidence="4 5" id="KW-0472">Membrane</keyword>
<name>A0A5D4FUX0_9CORY</name>
<feature type="transmembrane region" description="Helical" evidence="5">
    <location>
        <begin position="63"/>
        <end position="82"/>
    </location>
</feature>
<feature type="transmembrane region" description="Helical" evidence="5">
    <location>
        <begin position="102"/>
        <end position="123"/>
    </location>
</feature>
<dbReference type="NCBIfam" id="NF033740">
    <property type="entry name" value="MarP_fam_protase"/>
    <property type="match status" value="1"/>
</dbReference>
<dbReference type="Pfam" id="PF13365">
    <property type="entry name" value="Trypsin_2"/>
    <property type="match status" value="1"/>
</dbReference>
<dbReference type="Pfam" id="PF02674">
    <property type="entry name" value="Colicin_V"/>
    <property type="match status" value="1"/>
</dbReference>
<dbReference type="RefSeq" id="WP_148811332.1">
    <property type="nucleotide sequence ID" value="NZ_CP136640.1"/>
</dbReference>
<organism evidence="6 7">
    <name type="scientific">Corynebacterium urealyticum</name>
    <dbReference type="NCBI Taxonomy" id="43771"/>
    <lineage>
        <taxon>Bacteria</taxon>
        <taxon>Bacillati</taxon>
        <taxon>Actinomycetota</taxon>
        <taxon>Actinomycetes</taxon>
        <taxon>Mycobacteriales</taxon>
        <taxon>Corynebacteriaceae</taxon>
        <taxon>Corynebacterium</taxon>
    </lineage>
</organism>
<dbReference type="PRINTS" id="PR00834">
    <property type="entry name" value="PROTEASES2C"/>
</dbReference>
<dbReference type="InterPro" id="IPR003825">
    <property type="entry name" value="Colicin-V_CvpA"/>
</dbReference>
<accession>A0A5D4FUX0</accession>
<feature type="transmembrane region" description="Helical" evidence="5">
    <location>
        <begin position="30"/>
        <end position="51"/>
    </location>
</feature>
<dbReference type="Proteomes" id="UP000324726">
    <property type="component" value="Unassembled WGS sequence"/>
</dbReference>
<dbReference type="SUPFAM" id="SSF50494">
    <property type="entry name" value="Trypsin-like serine proteases"/>
    <property type="match status" value="1"/>
</dbReference>
<dbReference type="Gene3D" id="2.40.10.10">
    <property type="entry name" value="Trypsin-like serine proteases"/>
    <property type="match status" value="2"/>
</dbReference>
<comment type="subcellular location">
    <subcellularLocation>
        <location evidence="1">Membrane</location>
        <topology evidence="1">Multi-pass membrane protein</topology>
    </subcellularLocation>
</comment>
<reference evidence="6 7" key="1">
    <citation type="submission" date="2019-08" db="EMBL/GenBank/DDBJ databases">
        <title>Draft genome of C. urealyticum strain VH4248.</title>
        <authorList>
            <person name="Navas J."/>
        </authorList>
    </citation>
    <scope>NUCLEOTIDE SEQUENCE [LARGE SCALE GENOMIC DNA]</scope>
    <source>
        <strain evidence="6 7">VH4248</strain>
    </source>
</reference>
<dbReference type="GO" id="GO:0006508">
    <property type="term" value="P:proteolysis"/>
    <property type="evidence" value="ECO:0007669"/>
    <property type="project" value="UniProtKB-KW"/>
</dbReference>
<dbReference type="InterPro" id="IPR009003">
    <property type="entry name" value="Peptidase_S1_PA"/>
</dbReference>
<keyword evidence="6" id="KW-0645">Protease</keyword>
<evidence type="ECO:0000256" key="1">
    <source>
        <dbReference type="ARBA" id="ARBA00004141"/>
    </source>
</evidence>
<evidence type="ECO:0000256" key="5">
    <source>
        <dbReference type="SAM" id="Phobius"/>
    </source>
</evidence>
<dbReference type="AlphaFoldDB" id="A0A5D4FUX0"/>
<keyword evidence="6" id="KW-0378">Hydrolase</keyword>
<sequence>MIVDIVLVLCALAAFFSGLRQGGVAALLSLAGVLIGGYLGLQAVGPVVRLVQDEGTEGSRLVIALLTLAGCVVIGYLLGSGIGQRFRDNIRTRRLYQADSAVGSLVAVVTAMVVMWMIAVPVVSSQDSRISREAQDSRIIATIGEVAPNWMRTLPARINALINRSEIPAVTDPFASVTKREVQPPDPALQDLPDVAAIGPSVVKVEGVAEQCSRMQQGTGFVIEPGVVMTNAHVVAGTNKVTLSTVNGPVDTDVVFYDPEHDIALLRATGELPLQPLRWAESPAVSGDDAIALGYPLGGPFKAAPVRVREQMRIAGPNIYADQRVEREAYSLRGKIVQGNSGGPLVAPNGEVLGLIFGADSNEADTGYALTKKEVLERVGDTARWSSPVDTRSCVAD</sequence>
<protein>
    <submittedName>
        <fullName evidence="6">MarP family serine protease</fullName>
    </submittedName>
</protein>
<evidence type="ECO:0000256" key="4">
    <source>
        <dbReference type="ARBA" id="ARBA00023136"/>
    </source>
</evidence>
<evidence type="ECO:0000256" key="2">
    <source>
        <dbReference type="ARBA" id="ARBA00022692"/>
    </source>
</evidence>
<keyword evidence="2 5" id="KW-0812">Transmembrane</keyword>
<dbReference type="GO" id="GO:0016020">
    <property type="term" value="C:membrane"/>
    <property type="evidence" value="ECO:0007669"/>
    <property type="project" value="UniProtKB-SubCell"/>
</dbReference>
<dbReference type="GO" id="GO:0004252">
    <property type="term" value="F:serine-type endopeptidase activity"/>
    <property type="evidence" value="ECO:0007669"/>
    <property type="project" value="InterPro"/>
</dbReference>
<dbReference type="InterPro" id="IPR047680">
    <property type="entry name" value="MarP-like"/>
</dbReference>
<comment type="caution">
    <text evidence="6">The sequence shown here is derived from an EMBL/GenBank/DDBJ whole genome shotgun (WGS) entry which is preliminary data.</text>
</comment>
<evidence type="ECO:0000256" key="3">
    <source>
        <dbReference type="ARBA" id="ARBA00022989"/>
    </source>
</evidence>
<dbReference type="InterPro" id="IPR001940">
    <property type="entry name" value="Peptidase_S1C"/>
</dbReference>
<dbReference type="PANTHER" id="PTHR43019">
    <property type="entry name" value="SERINE ENDOPROTEASE DEGS"/>
    <property type="match status" value="1"/>
</dbReference>
<dbReference type="InterPro" id="IPR043504">
    <property type="entry name" value="Peptidase_S1_PA_chymotrypsin"/>
</dbReference>
<evidence type="ECO:0000313" key="7">
    <source>
        <dbReference type="Proteomes" id="UP000324726"/>
    </source>
</evidence>
<evidence type="ECO:0000313" key="6">
    <source>
        <dbReference type="EMBL" id="TYR19572.1"/>
    </source>
</evidence>
<keyword evidence="3 5" id="KW-1133">Transmembrane helix</keyword>
<proteinExistence type="predicted"/>
<dbReference type="EMBL" id="VSZI01000001">
    <property type="protein sequence ID" value="TYR19572.1"/>
    <property type="molecule type" value="Genomic_DNA"/>
</dbReference>
<gene>
    <name evidence="6" type="ORF">FYJ87_00660</name>
</gene>
<dbReference type="GO" id="GO:0009403">
    <property type="term" value="P:toxin biosynthetic process"/>
    <property type="evidence" value="ECO:0007669"/>
    <property type="project" value="InterPro"/>
</dbReference>
<dbReference type="PANTHER" id="PTHR43019:SF23">
    <property type="entry name" value="PROTEASE DO-LIKE 5, CHLOROPLASTIC"/>
    <property type="match status" value="1"/>
</dbReference>